<protein>
    <submittedName>
        <fullName evidence="2">Alpha/Beta hydrolase protein</fullName>
    </submittedName>
</protein>
<sequence length="312" mass="34186">MPCFLSLALRSRIINKEAQHRKSINMLFKKFIAFATLAHGLAINGDKPIWLTLPPTPDLPSPINTKTSLINGVHLWMQEYNKEAGGIPIVFDHGGLGYSAYFGSVISRLVDHGHYVIAVDRRGHGRSTFNQDDVFTFDQFAKDINDQLKAVGVREYNVVGWSDGAITTLSALINPVTAKPIKKAFIFGGSANPEQTNSTFSSTAIFSEFVSRSRTEYAQLQPQANFTLFGSKVVTLEATLPQFTSEQLGSIDGSRVIIVGAEHEEAVNLDVPKKLQSAIKGSQLKILSGVSHFAPLQDPMQFTAAVEKFFGL</sequence>
<evidence type="ECO:0000313" key="3">
    <source>
        <dbReference type="Proteomes" id="UP000813427"/>
    </source>
</evidence>
<dbReference type="GO" id="GO:0017171">
    <property type="term" value="F:serine hydrolase activity"/>
    <property type="evidence" value="ECO:0007669"/>
    <property type="project" value="TreeGrafter"/>
</dbReference>
<dbReference type="SUPFAM" id="SSF53474">
    <property type="entry name" value="alpha/beta-Hydrolases"/>
    <property type="match status" value="1"/>
</dbReference>
<evidence type="ECO:0000313" key="2">
    <source>
        <dbReference type="EMBL" id="KAH7262697.1"/>
    </source>
</evidence>
<dbReference type="AlphaFoldDB" id="A0A8K0SA71"/>
<dbReference type="PANTHER" id="PTHR46331:SF2">
    <property type="entry name" value="VALACYCLOVIR HYDROLASE"/>
    <property type="match status" value="1"/>
</dbReference>
<dbReference type="InterPro" id="IPR029058">
    <property type="entry name" value="AB_hydrolase_fold"/>
</dbReference>
<keyword evidence="2" id="KW-0378">Hydrolase</keyword>
<dbReference type="Pfam" id="PF00561">
    <property type="entry name" value="Abhydrolase_1"/>
    <property type="match status" value="1"/>
</dbReference>
<proteinExistence type="predicted"/>
<gene>
    <name evidence="2" type="ORF">BKA59DRAFT_464412</name>
</gene>
<evidence type="ECO:0000259" key="1">
    <source>
        <dbReference type="Pfam" id="PF00561"/>
    </source>
</evidence>
<dbReference type="InterPro" id="IPR000073">
    <property type="entry name" value="AB_hydrolase_1"/>
</dbReference>
<comment type="caution">
    <text evidence="2">The sequence shown here is derived from an EMBL/GenBank/DDBJ whole genome shotgun (WGS) entry which is preliminary data.</text>
</comment>
<dbReference type="EMBL" id="JAGPXF010000001">
    <property type="protein sequence ID" value="KAH7262697.1"/>
    <property type="molecule type" value="Genomic_DNA"/>
</dbReference>
<dbReference type="OrthoDB" id="190201at2759"/>
<name>A0A8K0SA71_9HYPO</name>
<feature type="domain" description="AB hydrolase-1" evidence="1">
    <location>
        <begin position="88"/>
        <end position="197"/>
    </location>
</feature>
<reference evidence="2" key="1">
    <citation type="journal article" date="2021" name="Nat. Commun.">
        <title>Genetic determinants of endophytism in the Arabidopsis root mycobiome.</title>
        <authorList>
            <person name="Mesny F."/>
            <person name="Miyauchi S."/>
            <person name="Thiergart T."/>
            <person name="Pickel B."/>
            <person name="Atanasova L."/>
            <person name="Karlsson M."/>
            <person name="Huettel B."/>
            <person name="Barry K.W."/>
            <person name="Haridas S."/>
            <person name="Chen C."/>
            <person name="Bauer D."/>
            <person name="Andreopoulos W."/>
            <person name="Pangilinan J."/>
            <person name="LaButti K."/>
            <person name="Riley R."/>
            <person name="Lipzen A."/>
            <person name="Clum A."/>
            <person name="Drula E."/>
            <person name="Henrissat B."/>
            <person name="Kohler A."/>
            <person name="Grigoriev I.V."/>
            <person name="Martin F.M."/>
            <person name="Hacquard S."/>
        </authorList>
    </citation>
    <scope>NUCLEOTIDE SEQUENCE</scope>
    <source>
        <strain evidence="2">MPI-SDFR-AT-0068</strain>
    </source>
</reference>
<keyword evidence="3" id="KW-1185">Reference proteome</keyword>
<dbReference type="Proteomes" id="UP000813427">
    <property type="component" value="Unassembled WGS sequence"/>
</dbReference>
<dbReference type="Gene3D" id="3.40.50.1820">
    <property type="entry name" value="alpha/beta hydrolase"/>
    <property type="match status" value="1"/>
</dbReference>
<dbReference type="PANTHER" id="PTHR46331">
    <property type="entry name" value="VALACYCLOVIR HYDROLASE"/>
    <property type="match status" value="1"/>
</dbReference>
<accession>A0A8K0SA71</accession>
<organism evidence="2 3">
    <name type="scientific">Fusarium tricinctum</name>
    <dbReference type="NCBI Taxonomy" id="61284"/>
    <lineage>
        <taxon>Eukaryota</taxon>
        <taxon>Fungi</taxon>
        <taxon>Dikarya</taxon>
        <taxon>Ascomycota</taxon>
        <taxon>Pezizomycotina</taxon>
        <taxon>Sordariomycetes</taxon>
        <taxon>Hypocreomycetidae</taxon>
        <taxon>Hypocreales</taxon>
        <taxon>Nectriaceae</taxon>
        <taxon>Fusarium</taxon>
        <taxon>Fusarium tricinctum species complex</taxon>
    </lineage>
</organism>